<keyword evidence="1" id="KW-0853">WD repeat</keyword>
<dbReference type="STRING" id="3469.A0A4Y7IUU8"/>
<dbReference type="InterPro" id="IPR001680">
    <property type="entry name" value="WD40_rpt"/>
</dbReference>
<dbReference type="PROSITE" id="PS50294">
    <property type="entry name" value="WD_REPEATS_REGION"/>
    <property type="match status" value="1"/>
</dbReference>
<protein>
    <submittedName>
        <fullName evidence="3">Uncharacterized protein</fullName>
    </submittedName>
</protein>
<feature type="compositionally biased region" description="Basic residues" evidence="2">
    <location>
        <begin position="124"/>
        <end position="135"/>
    </location>
</feature>
<evidence type="ECO:0000313" key="3">
    <source>
        <dbReference type="EMBL" id="RZC52457.1"/>
    </source>
</evidence>
<evidence type="ECO:0000256" key="2">
    <source>
        <dbReference type="SAM" id="MobiDB-lite"/>
    </source>
</evidence>
<evidence type="ECO:0000313" key="4">
    <source>
        <dbReference type="Proteomes" id="UP000316621"/>
    </source>
</evidence>
<keyword evidence="4" id="KW-1185">Reference proteome</keyword>
<dbReference type="Gene3D" id="2.130.10.10">
    <property type="entry name" value="YVTN repeat-like/Quinoprotein amine dehydrogenase"/>
    <property type="match status" value="1"/>
</dbReference>
<dbReference type="PROSITE" id="PS50082">
    <property type="entry name" value="WD_REPEATS_2"/>
    <property type="match status" value="1"/>
</dbReference>
<feature type="repeat" description="WD" evidence="1">
    <location>
        <begin position="159"/>
        <end position="187"/>
    </location>
</feature>
<dbReference type="InterPro" id="IPR011044">
    <property type="entry name" value="Quino_amine_DH_bsu"/>
</dbReference>
<dbReference type="Proteomes" id="UP000316621">
    <property type="component" value="Chromosome 2"/>
</dbReference>
<gene>
    <name evidence="3" type="ORF">C5167_020884</name>
</gene>
<dbReference type="Gramene" id="RZC52457">
    <property type="protein sequence ID" value="RZC52457"/>
    <property type="gene ID" value="C5167_020884"/>
</dbReference>
<reference evidence="3 4" key="1">
    <citation type="journal article" date="2018" name="Science">
        <title>The opium poppy genome and morphinan production.</title>
        <authorList>
            <person name="Guo L."/>
            <person name="Winzer T."/>
            <person name="Yang X."/>
            <person name="Li Y."/>
            <person name="Ning Z."/>
            <person name="He Z."/>
            <person name="Teodor R."/>
            <person name="Lu Y."/>
            <person name="Bowser T.A."/>
            <person name="Graham I.A."/>
            <person name="Ye K."/>
        </authorList>
    </citation>
    <scope>NUCLEOTIDE SEQUENCE [LARGE SCALE GENOMIC DNA]</scope>
    <source>
        <strain evidence="4">cv. HN1</strain>
        <tissue evidence="3">Leaves</tissue>
    </source>
</reference>
<feature type="region of interest" description="Disordered" evidence="2">
    <location>
        <begin position="109"/>
        <end position="172"/>
    </location>
</feature>
<name>A0A4Y7IUU8_PAPSO</name>
<dbReference type="SUPFAM" id="SSF50969">
    <property type="entry name" value="YVTN repeat-like/Quinoprotein amine dehydrogenase"/>
    <property type="match status" value="1"/>
</dbReference>
<proteinExistence type="predicted"/>
<organism evidence="3 4">
    <name type="scientific">Papaver somniferum</name>
    <name type="common">Opium poppy</name>
    <dbReference type="NCBI Taxonomy" id="3469"/>
    <lineage>
        <taxon>Eukaryota</taxon>
        <taxon>Viridiplantae</taxon>
        <taxon>Streptophyta</taxon>
        <taxon>Embryophyta</taxon>
        <taxon>Tracheophyta</taxon>
        <taxon>Spermatophyta</taxon>
        <taxon>Magnoliopsida</taxon>
        <taxon>Ranunculales</taxon>
        <taxon>Papaveraceae</taxon>
        <taxon>Papaveroideae</taxon>
        <taxon>Papaver</taxon>
    </lineage>
</organism>
<dbReference type="InterPro" id="IPR015943">
    <property type="entry name" value="WD40/YVTN_repeat-like_dom_sf"/>
</dbReference>
<dbReference type="AlphaFoldDB" id="A0A4Y7IUU8"/>
<dbReference type="EMBL" id="CM010716">
    <property type="protein sequence ID" value="RZC52457.1"/>
    <property type="molecule type" value="Genomic_DNA"/>
</dbReference>
<sequence>MFSLSHLPCSPRFSSFSPVGEKLAESIECDGQESESSSYATTISAYPEGGLEISFPNMILFIMGAGNFNGGGEFNGDGGNYEGGCGFGGRGRGRGRGYGGGDMQPEFGGYNNECNDGPPAQTRGRGRGRGRGGRGRGRDYNRADGQQQPVSSNSTLEASFSPDGAFVVSSSGHGSVYAWSVRTGKEV</sequence>
<accession>A0A4Y7IUU8</accession>
<evidence type="ECO:0000256" key="1">
    <source>
        <dbReference type="PROSITE-ProRule" id="PRU00221"/>
    </source>
</evidence>
<feature type="compositionally biased region" description="Polar residues" evidence="2">
    <location>
        <begin position="144"/>
        <end position="158"/>
    </location>
</feature>